<reference evidence="2 3" key="1">
    <citation type="journal article" date="2019" name="Sci. Rep.">
        <title>Orb-weaving spider Araneus ventricosus genome elucidates the spidroin gene catalogue.</title>
        <authorList>
            <person name="Kono N."/>
            <person name="Nakamura H."/>
            <person name="Ohtoshi R."/>
            <person name="Moran D.A.P."/>
            <person name="Shinohara A."/>
            <person name="Yoshida Y."/>
            <person name="Fujiwara M."/>
            <person name="Mori M."/>
            <person name="Tomita M."/>
            <person name="Arakawa K."/>
        </authorList>
    </citation>
    <scope>NUCLEOTIDE SEQUENCE [LARGE SCALE GENOMIC DNA]</scope>
</reference>
<dbReference type="AlphaFoldDB" id="A0A4Y2SME1"/>
<dbReference type="EMBL" id="BGPR01022804">
    <property type="protein sequence ID" value="GBN89482.1"/>
    <property type="molecule type" value="Genomic_DNA"/>
</dbReference>
<evidence type="ECO:0000313" key="2">
    <source>
        <dbReference type="EMBL" id="GBN89482.1"/>
    </source>
</evidence>
<organism evidence="2 3">
    <name type="scientific">Araneus ventricosus</name>
    <name type="common">Orbweaver spider</name>
    <name type="synonym">Epeira ventricosa</name>
    <dbReference type="NCBI Taxonomy" id="182803"/>
    <lineage>
        <taxon>Eukaryota</taxon>
        <taxon>Metazoa</taxon>
        <taxon>Ecdysozoa</taxon>
        <taxon>Arthropoda</taxon>
        <taxon>Chelicerata</taxon>
        <taxon>Arachnida</taxon>
        <taxon>Araneae</taxon>
        <taxon>Araneomorphae</taxon>
        <taxon>Entelegynae</taxon>
        <taxon>Araneoidea</taxon>
        <taxon>Araneidae</taxon>
        <taxon>Araneus</taxon>
    </lineage>
</organism>
<gene>
    <name evidence="2" type="ORF">AVEN_165527_1</name>
</gene>
<proteinExistence type="predicted"/>
<name>A0A4Y2SME1_ARAVE</name>
<sequence length="115" mass="13150">MLPDSDRGGRPEQDYYSTKQTQWQRNVNGSEKYDVVIIPHSDMMFPLDHKWLFRKWFFQFVAGSAPNVGSASIFDLLFPHLMLLISINGNLISCGDAGIFYGEEYSRTPLIRNSG</sequence>
<feature type="region of interest" description="Disordered" evidence="1">
    <location>
        <begin position="1"/>
        <end position="21"/>
    </location>
</feature>
<protein>
    <submittedName>
        <fullName evidence="2">Uncharacterized protein</fullName>
    </submittedName>
</protein>
<comment type="caution">
    <text evidence="2">The sequence shown here is derived from an EMBL/GenBank/DDBJ whole genome shotgun (WGS) entry which is preliminary data.</text>
</comment>
<feature type="compositionally biased region" description="Basic and acidic residues" evidence="1">
    <location>
        <begin position="1"/>
        <end position="13"/>
    </location>
</feature>
<keyword evidence="3" id="KW-1185">Reference proteome</keyword>
<evidence type="ECO:0000256" key="1">
    <source>
        <dbReference type="SAM" id="MobiDB-lite"/>
    </source>
</evidence>
<dbReference type="Proteomes" id="UP000499080">
    <property type="component" value="Unassembled WGS sequence"/>
</dbReference>
<accession>A0A4Y2SME1</accession>
<evidence type="ECO:0000313" key="3">
    <source>
        <dbReference type="Proteomes" id="UP000499080"/>
    </source>
</evidence>